<dbReference type="EMBL" id="HBGW01052600">
    <property type="protein sequence ID" value="CAD9587497.1"/>
    <property type="molecule type" value="Transcribed_RNA"/>
</dbReference>
<reference evidence="2" key="1">
    <citation type="submission" date="2021-01" db="EMBL/GenBank/DDBJ databases">
        <authorList>
            <person name="Corre E."/>
            <person name="Pelletier E."/>
            <person name="Niang G."/>
            <person name="Scheremetjew M."/>
            <person name="Finn R."/>
            <person name="Kale V."/>
            <person name="Holt S."/>
            <person name="Cochrane G."/>
            <person name="Meng A."/>
            <person name="Brown T."/>
            <person name="Cohen L."/>
        </authorList>
    </citation>
    <scope>NUCLEOTIDE SEQUENCE</scope>
    <source>
        <strain evidence="2">RCC3387</strain>
    </source>
</reference>
<sequence length="245" mass="25757">MAPPPEEQALAAAEGEVPPAAAKESALALAASEPQSQVTEGGPTTYIVTQGVVFLKRSSRPESGKIVRVRKPVGVVLHTTGRQWRGDRGGLWVELLPDGDGGGNGLTGWTLVSGPGFGIEGPALIHLKDKTAAGLMTISVRWLKDPPIFECVLPTVATVDDLAKALAKQTGLNVREIIFTTGLPGKSMKGEQLPVDYTPPKDVLTSDMVLGELKIKDSLNLVYLGHFDEDFIPGSGTDTGIAARG</sequence>
<accession>A0A7S2KUY1</accession>
<gene>
    <name evidence="2" type="ORF">BRAN1462_LOCUS33412</name>
</gene>
<name>A0A7S2KUY1_9DINO</name>
<protein>
    <submittedName>
        <fullName evidence="2">Uncharacterized protein</fullName>
    </submittedName>
</protein>
<feature type="compositionally biased region" description="Low complexity" evidence="1">
    <location>
        <begin position="7"/>
        <end position="33"/>
    </location>
</feature>
<evidence type="ECO:0000256" key="1">
    <source>
        <dbReference type="SAM" id="MobiDB-lite"/>
    </source>
</evidence>
<dbReference type="AlphaFoldDB" id="A0A7S2KUY1"/>
<proteinExistence type="predicted"/>
<feature type="region of interest" description="Disordered" evidence="1">
    <location>
        <begin position="1"/>
        <end position="42"/>
    </location>
</feature>
<organism evidence="2">
    <name type="scientific">Zooxanthella nutricula</name>
    <dbReference type="NCBI Taxonomy" id="1333877"/>
    <lineage>
        <taxon>Eukaryota</taxon>
        <taxon>Sar</taxon>
        <taxon>Alveolata</taxon>
        <taxon>Dinophyceae</taxon>
        <taxon>Peridiniales</taxon>
        <taxon>Peridiniales incertae sedis</taxon>
        <taxon>Zooxanthella</taxon>
    </lineage>
</organism>
<evidence type="ECO:0000313" key="2">
    <source>
        <dbReference type="EMBL" id="CAD9587497.1"/>
    </source>
</evidence>